<dbReference type="InterPro" id="IPR012809">
    <property type="entry name" value="ECF_CbiQ"/>
</dbReference>
<dbReference type="GO" id="GO:0006824">
    <property type="term" value="P:cobalt ion transport"/>
    <property type="evidence" value="ECO:0007669"/>
    <property type="project" value="InterPro"/>
</dbReference>
<dbReference type="Pfam" id="PF02361">
    <property type="entry name" value="CbiQ"/>
    <property type="match status" value="1"/>
</dbReference>
<dbReference type="Proteomes" id="UP000243406">
    <property type="component" value="Unassembled WGS sequence"/>
</dbReference>
<evidence type="ECO:0000256" key="6">
    <source>
        <dbReference type="SAM" id="Phobius"/>
    </source>
</evidence>
<evidence type="ECO:0000256" key="2">
    <source>
        <dbReference type="ARBA" id="ARBA00022475"/>
    </source>
</evidence>
<dbReference type="RefSeq" id="WP_079589708.1">
    <property type="nucleotide sequence ID" value="NZ_FUYN01000003.1"/>
</dbReference>
<keyword evidence="4 6" id="KW-1133">Transmembrane helix</keyword>
<keyword evidence="3 6" id="KW-0812">Transmembrane</keyword>
<dbReference type="OrthoDB" id="8585740at2"/>
<name>A0A1T5BUK0_9FIRM</name>
<organism evidence="7 8">
    <name type="scientific">Acetoanaerobium noterae</name>
    <dbReference type="NCBI Taxonomy" id="745369"/>
    <lineage>
        <taxon>Bacteria</taxon>
        <taxon>Bacillati</taxon>
        <taxon>Bacillota</taxon>
        <taxon>Clostridia</taxon>
        <taxon>Peptostreptococcales</taxon>
        <taxon>Filifactoraceae</taxon>
        <taxon>Acetoanaerobium</taxon>
    </lineage>
</organism>
<evidence type="ECO:0000256" key="4">
    <source>
        <dbReference type="ARBA" id="ARBA00022989"/>
    </source>
</evidence>
<dbReference type="EMBL" id="FUYN01000003">
    <property type="protein sequence ID" value="SKB51038.1"/>
    <property type="molecule type" value="Genomic_DNA"/>
</dbReference>
<dbReference type="PANTHER" id="PTHR34857">
    <property type="entry name" value="SLL0384 PROTEIN"/>
    <property type="match status" value="1"/>
</dbReference>
<evidence type="ECO:0000313" key="8">
    <source>
        <dbReference type="Proteomes" id="UP000243406"/>
    </source>
</evidence>
<dbReference type="PANTHER" id="PTHR34857:SF2">
    <property type="entry name" value="SLL0384 PROTEIN"/>
    <property type="match status" value="1"/>
</dbReference>
<feature type="transmembrane region" description="Helical" evidence="6">
    <location>
        <begin position="238"/>
        <end position="254"/>
    </location>
</feature>
<evidence type="ECO:0000256" key="1">
    <source>
        <dbReference type="ARBA" id="ARBA00004651"/>
    </source>
</evidence>
<keyword evidence="8" id="KW-1185">Reference proteome</keyword>
<evidence type="ECO:0000256" key="5">
    <source>
        <dbReference type="ARBA" id="ARBA00023136"/>
    </source>
</evidence>
<accession>A0A1T5BUK0</accession>
<keyword evidence="5 6" id="KW-0472">Membrane</keyword>
<comment type="subcellular location">
    <subcellularLocation>
        <location evidence="1">Cell membrane</location>
        <topology evidence="1">Multi-pass membrane protein</topology>
    </subcellularLocation>
</comment>
<gene>
    <name evidence="7" type="ORF">SAMN02745120_1893</name>
</gene>
<dbReference type="NCBIfam" id="TIGR02454">
    <property type="entry name" value="ECF_T_CbiQ"/>
    <property type="match status" value="1"/>
</dbReference>
<dbReference type="CDD" id="cd16914">
    <property type="entry name" value="EcfT"/>
    <property type="match status" value="1"/>
</dbReference>
<sequence length="268" mass="30364">MSNIAKSSQNLRWMDNQSDKNTIIHRINPVVKLVVSLIYIFTIISFDNYSPQRLIPFIFYIFIVSSLAEISLIHLLKLSAVSLPLIIGIGIFNPIFNREVAYYIGSIPISFGMLSFCTLFIKSLMTVISGLLLVATTGINNLGMALRKIGLPKIFAVQIMLTYRYITVFMEEVNTTLTAHSLRANNKGVSYKSYGYLVGNILLRTIDRSQKIYEAMCLRGFHGDYVTGKNPKINKTDIIYLAVWSSLFIFIRYFNLSQIIGNLIIGEF</sequence>
<dbReference type="AlphaFoldDB" id="A0A1T5BUK0"/>
<reference evidence="8" key="1">
    <citation type="submission" date="2017-02" db="EMBL/GenBank/DDBJ databases">
        <authorList>
            <person name="Varghese N."/>
            <person name="Submissions S."/>
        </authorList>
    </citation>
    <scope>NUCLEOTIDE SEQUENCE [LARGE SCALE GENOMIC DNA]</scope>
    <source>
        <strain evidence="8">ATCC 35199</strain>
    </source>
</reference>
<evidence type="ECO:0000256" key="3">
    <source>
        <dbReference type="ARBA" id="ARBA00022692"/>
    </source>
</evidence>
<protein>
    <submittedName>
        <fullName evidence="7">Cobalt/nickel transport system permease protein</fullName>
    </submittedName>
</protein>
<proteinExistence type="predicted"/>
<keyword evidence="2" id="KW-1003">Cell membrane</keyword>
<dbReference type="InterPro" id="IPR051611">
    <property type="entry name" value="ECF_transporter_component"/>
</dbReference>
<dbReference type="GO" id="GO:0043190">
    <property type="term" value="C:ATP-binding cassette (ABC) transporter complex"/>
    <property type="evidence" value="ECO:0007669"/>
    <property type="project" value="InterPro"/>
</dbReference>
<feature type="transmembrane region" description="Helical" evidence="6">
    <location>
        <begin position="30"/>
        <end position="46"/>
    </location>
</feature>
<feature type="transmembrane region" description="Helical" evidence="6">
    <location>
        <begin position="58"/>
        <end position="88"/>
    </location>
</feature>
<dbReference type="InterPro" id="IPR003339">
    <property type="entry name" value="ABC/ECF_trnsptr_transmembrane"/>
</dbReference>
<evidence type="ECO:0000313" key="7">
    <source>
        <dbReference type="EMBL" id="SKB51038.1"/>
    </source>
</evidence>